<dbReference type="Pfam" id="PF13921">
    <property type="entry name" value="Myb_DNA-bind_6"/>
    <property type="match status" value="1"/>
</dbReference>
<organism evidence="8 9">
    <name type="scientific">Paramecium sonneborni</name>
    <dbReference type="NCBI Taxonomy" id="65129"/>
    <lineage>
        <taxon>Eukaryota</taxon>
        <taxon>Sar</taxon>
        <taxon>Alveolata</taxon>
        <taxon>Ciliophora</taxon>
        <taxon>Intramacronucleata</taxon>
        <taxon>Oligohymenophorea</taxon>
        <taxon>Peniculida</taxon>
        <taxon>Parameciidae</taxon>
        <taxon>Paramecium</taxon>
    </lineage>
</organism>
<dbReference type="GO" id="GO:0019185">
    <property type="term" value="C:snRNA-activating protein complex"/>
    <property type="evidence" value="ECO:0007669"/>
    <property type="project" value="TreeGrafter"/>
</dbReference>
<keyword evidence="1" id="KW-0677">Repeat</keyword>
<evidence type="ECO:0000259" key="6">
    <source>
        <dbReference type="PROSITE" id="PS50090"/>
    </source>
</evidence>
<keyword evidence="5" id="KW-0539">Nucleus</keyword>
<evidence type="ECO:0000313" key="9">
    <source>
        <dbReference type="Proteomes" id="UP000692954"/>
    </source>
</evidence>
<reference evidence="8" key="1">
    <citation type="submission" date="2021-01" db="EMBL/GenBank/DDBJ databases">
        <authorList>
            <consortium name="Genoscope - CEA"/>
            <person name="William W."/>
        </authorList>
    </citation>
    <scope>NUCLEOTIDE SEQUENCE</scope>
</reference>
<dbReference type="GO" id="GO:0001006">
    <property type="term" value="F:RNA polymerase III type 3 promoter sequence-specific DNA binding"/>
    <property type="evidence" value="ECO:0007669"/>
    <property type="project" value="TreeGrafter"/>
</dbReference>
<feature type="domain" description="HTH myb-type" evidence="7">
    <location>
        <begin position="9"/>
        <end position="64"/>
    </location>
</feature>
<evidence type="ECO:0000313" key="8">
    <source>
        <dbReference type="EMBL" id="CAD8068300.1"/>
    </source>
</evidence>
<dbReference type="InterPro" id="IPR017930">
    <property type="entry name" value="Myb_dom"/>
</dbReference>
<feature type="domain" description="Myb-like" evidence="6">
    <location>
        <begin position="9"/>
        <end position="60"/>
    </location>
</feature>
<dbReference type="EMBL" id="CAJJDN010000024">
    <property type="protein sequence ID" value="CAD8068300.1"/>
    <property type="molecule type" value="Genomic_DNA"/>
</dbReference>
<dbReference type="InterPro" id="IPR001005">
    <property type="entry name" value="SANT/Myb"/>
</dbReference>
<keyword evidence="2" id="KW-0805">Transcription regulation</keyword>
<evidence type="ECO:0000259" key="7">
    <source>
        <dbReference type="PROSITE" id="PS51294"/>
    </source>
</evidence>
<protein>
    <submittedName>
        <fullName evidence="8">Uncharacterized protein</fullName>
    </submittedName>
</protein>
<dbReference type="PROSITE" id="PS51294">
    <property type="entry name" value="HTH_MYB"/>
    <property type="match status" value="1"/>
</dbReference>
<dbReference type="PANTHER" id="PTHR46621:SF1">
    <property type="entry name" value="SNRNA-ACTIVATING PROTEIN COMPLEX SUBUNIT 4"/>
    <property type="match status" value="1"/>
</dbReference>
<sequence length="260" mass="31451">MKQNKQNIHKVIRKRPWTDEEDLRVLELVQEFGPQKWTQIAQYLEGRIGKQCRERWHNHLNPSIKKTPWEEDEEWILFLYHKALSMNPYDRCRQQMGRNSQTCKRENRQFNQEPLEQWHEKENDRILNEVGLNQVEILKRWVSQEPQIRIFILNEFDPLQKKALEIILMNKQYKSITTESSESDDVSYPTKQSKKNQLHKDLIDFQREQQLKTLNDEMIEQNYISDHDQQISNSVNSFQLLTTSKKKSKCQYEENGIVDY</sequence>
<proteinExistence type="predicted"/>
<keyword evidence="3" id="KW-0238">DNA-binding</keyword>
<dbReference type="PANTHER" id="PTHR46621">
    <property type="entry name" value="SNRNA-ACTIVATING PROTEIN COMPLEX SUBUNIT 4"/>
    <property type="match status" value="1"/>
</dbReference>
<comment type="caution">
    <text evidence="8">The sequence shown here is derived from an EMBL/GenBank/DDBJ whole genome shotgun (WGS) entry which is preliminary data.</text>
</comment>
<gene>
    <name evidence="8" type="ORF">PSON_ATCC_30995.1.T0240083</name>
</gene>
<evidence type="ECO:0000256" key="2">
    <source>
        <dbReference type="ARBA" id="ARBA00023015"/>
    </source>
</evidence>
<keyword evidence="9" id="KW-1185">Reference proteome</keyword>
<name>A0A8S1LKB8_9CILI</name>
<dbReference type="Proteomes" id="UP000692954">
    <property type="component" value="Unassembled WGS sequence"/>
</dbReference>
<dbReference type="PROSITE" id="PS50090">
    <property type="entry name" value="MYB_LIKE"/>
    <property type="match status" value="1"/>
</dbReference>
<dbReference type="OrthoDB" id="2143914at2759"/>
<accession>A0A8S1LKB8</accession>
<dbReference type="GO" id="GO:0000978">
    <property type="term" value="F:RNA polymerase II cis-regulatory region sequence-specific DNA binding"/>
    <property type="evidence" value="ECO:0007669"/>
    <property type="project" value="TreeGrafter"/>
</dbReference>
<dbReference type="InterPro" id="IPR051575">
    <property type="entry name" value="Myb-like_DNA-bd"/>
</dbReference>
<evidence type="ECO:0000256" key="1">
    <source>
        <dbReference type="ARBA" id="ARBA00022737"/>
    </source>
</evidence>
<dbReference type="CDD" id="cd00167">
    <property type="entry name" value="SANT"/>
    <property type="match status" value="1"/>
</dbReference>
<dbReference type="AlphaFoldDB" id="A0A8S1LKB8"/>
<dbReference type="GO" id="GO:0042796">
    <property type="term" value="P:snRNA transcription by RNA polymerase III"/>
    <property type="evidence" value="ECO:0007669"/>
    <property type="project" value="TreeGrafter"/>
</dbReference>
<evidence type="ECO:0000256" key="4">
    <source>
        <dbReference type="ARBA" id="ARBA00023163"/>
    </source>
</evidence>
<dbReference type="SMART" id="SM00717">
    <property type="entry name" value="SANT"/>
    <property type="match status" value="2"/>
</dbReference>
<evidence type="ECO:0000256" key="3">
    <source>
        <dbReference type="ARBA" id="ARBA00023125"/>
    </source>
</evidence>
<keyword evidence="4" id="KW-0804">Transcription</keyword>
<dbReference type="FunFam" id="1.10.10.60:FF:000010">
    <property type="entry name" value="Transcriptional activator Myb isoform A"/>
    <property type="match status" value="1"/>
</dbReference>
<evidence type="ECO:0000256" key="5">
    <source>
        <dbReference type="ARBA" id="ARBA00023242"/>
    </source>
</evidence>
<dbReference type="GO" id="GO:0042795">
    <property type="term" value="P:snRNA transcription by RNA polymerase II"/>
    <property type="evidence" value="ECO:0007669"/>
    <property type="project" value="TreeGrafter"/>
</dbReference>